<feature type="region of interest" description="Disordered" evidence="1">
    <location>
        <begin position="123"/>
        <end position="153"/>
    </location>
</feature>
<dbReference type="AlphaFoldDB" id="A0AAW0ATU9"/>
<dbReference type="EMBL" id="JAWWNJ010000021">
    <property type="protein sequence ID" value="KAK7034186.1"/>
    <property type="molecule type" value="Genomic_DNA"/>
</dbReference>
<evidence type="ECO:0000313" key="4">
    <source>
        <dbReference type="Proteomes" id="UP001362999"/>
    </source>
</evidence>
<evidence type="ECO:0000313" key="2">
    <source>
        <dbReference type="EMBL" id="KAK7016540.1"/>
    </source>
</evidence>
<comment type="caution">
    <text evidence="2">The sequence shown here is derived from an EMBL/GenBank/DDBJ whole genome shotgun (WGS) entry which is preliminary data.</text>
</comment>
<organism evidence="2 4">
    <name type="scientific">Favolaschia claudopus</name>
    <dbReference type="NCBI Taxonomy" id="2862362"/>
    <lineage>
        <taxon>Eukaryota</taxon>
        <taxon>Fungi</taxon>
        <taxon>Dikarya</taxon>
        <taxon>Basidiomycota</taxon>
        <taxon>Agaricomycotina</taxon>
        <taxon>Agaricomycetes</taxon>
        <taxon>Agaricomycetidae</taxon>
        <taxon>Agaricales</taxon>
        <taxon>Marasmiineae</taxon>
        <taxon>Mycenaceae</taxon>
        <taxon>Favolaschia</taxon>
    </lineage>
</organism>
<gene>
    <name evidence="3" type="ORF">R3P38DRAFT_3184960</name>
    <name evidence="2" type="ORF">R3P38DRAFT_3202720</name>
</gene>
<feature type="compositionally biased region" description="Polar residues" evidence="1">
    <location>
        <begin position="124"/>
        <end position="135"/>
    </location>
</feature>
<dbReference type="Proteomes" id="UP001362999">
    <property type="component" value="Unassembled WGS sequence"/>
</dbReference>
<accession>A0AAW0ATU9</accession>
<proteinExistence type="predicted"/>
<name>A0AAW0ATU9_9AGAR</name>
<keyword evidence="4" id="KW-1185">Reference proteome</keyword>
<evidence type="ECO:0000313" key="3">
    <source>
        <dbReference type="EMBL" id="KAK7034186.1"/>
    </source>
</evidence>
<dbReference type="EMBL" id="JAWWNJ010000050">
    <property type="protein sequence ID" value="KAK7016540.1"/>
    <property type="molecule type" value="Genomic_DNA"/>
</dbReference>
<evidence type="ECO:0000256" key="1">
    <source>
        <dbReference type="SAM" id="MobiDB-lite"/>
    </source>
</evidence>
<sequence length="153" mass="17002">MKNLEIHDDYGPLHDPWGTPVEGGRRIPPSDLAEYRRTRIFHNPRCLCSLHELDSAHFVESVIFLVTSGALAGEYVAGCAEGVCKYWIFLERMFTKHSQPVRAYHLRDVAALPPVELLDIPRSLPSSATTTPSGSNRRDKSSIIAVEGSKCAK</sequence>
<protein>
    <submittedName>
        <fullName evidence="2">Uncharacterized protein</fullName>
    </submittedName>
</protein>
<reference evidence="2 4" key="1">
    <citation type="journal article" date="2024" name="J Genomics">
        <title>Draft genome sequencing and assembly of Favolaschia claudopus CIRM-BRFM 2984 isolated from oak limbs.</title>
        <authorList>
            <person name="Navarro D."/>
            <person name="Drula E."/>
            <person name="Chaduli D."/>
            <person name="Cazenave R."/>
            <person name="Ahrendt S."/>
            <person name="Wang J."/>
            <person name="Lipzen A."/>
            <person name="Daum C."/>
            <person name="Barry K."/>
            <person name="Grigoriev I.V."/>
            <person name="Favel A."/>
            <person name="Rosso M.N."/>
            <person name="Martin F."/>
        </authorList>
    </citation>
    <scope>NUCLEOTIDE SEQUENCE [LARGE SCALE GENOMIC DNA]</scope>
    <source>
        <strain evidence="2 4">CIRM-BRFM 2984</strain>
    </source>
</reference>